<keyword evidence="4 6" id="KW-1133">Transmembrane helix</keyword>
<keyword evidence="6" id="KW-1003">Cell membrane</keyword>
<sequence>MDEDPARSPRPPRALSALVGLAALVFLVLMALGVWQIHRLAWKEDLIDRVQRHVNAAPVAVPAQPAWNSLTRENHEYLRVEVRGEYDFTREALVQATTELGAGHWVLTPLRGADGFTVLVNRGFVPTGLPNSRWTMPAGEQRVVGLLRFTEPDGSILRANDVAHDRWYSRDVAAIAGSRRIAGPVAPYFVDAVADAATLQAWPRPGLTVLRFSNNHLVYALTWFALAAMVASAIVYLVMDERRLRRLAGDHQLAAAHH</sequence>
<accession>A0A3N7K007</accession>
<dbReference type="PANTHER" id="PTHR23427:SF2">
    <property type="entry name" value="SURFEIT LOCUS PROTEIN 1"/>
    <property type="match status" value="1"/>
</dbReference>
<evidence type="ECO:0000313" key="8">
    <source>
        <dbReference type="Proteomes" id="UP000267464"/>
    </source>
</evidence>
<dbReference type="PANTHER" id="PTHR23427">
    <property type="entry name" value="SURFEIT LOCUS PROTEIN"/>
    <property type="match status" value="1"/>
</dbReference>
<comment type="subcellular location">
    <subcellularLocation>
        <location evidence="6">Cell membrane</location>
        <topology evidence="6">Multi-pass membrane protein</topology>
    </subcellularLocation>
    <subcellularLocation>
        <location evidence="1">Membrane</location>
    </subcellularLocation>
</comment>
<organism evidence="7 8">
    <name type="scientific">Piscinibacter terrae</name>
    <dbReference type="NCBI Taxonomy" id="2496871"/>
    <lineage>
        <taxon>Bacteria</taxon>
        <taxon>Pseudomonadati</taxon>
        <taxon>Pseudomonadota</taxon>
        <taxon>Betaproteobacteria</taxon>
        <taxon>Burkholderiales</taxon>
        <taxon>Sphaerotilaceae</taxon>
        <taxon>Piscinibacter</taxon>
    </lineage>
</organism>
<feature type="transmembrane region" description="Helical" evidence="6">
    <location>
        <begin position="14"/>
        <end position="35"/>
    </location>
</feature>
<comment type="similarity">
    <text evidence="2 6">Belongs to the SURF1 family.</text>
</comment>
<dbReference type="OrthoDB" id="9807214at2"/>
<evidence type="ECO:0000256" key="1">
    <source>
        <dbReference type="ARBA" id="ARBA00004370"/>
    </source>
</evidence>
<name>A0A3N7K007_9BURK</name>
<evidence type="ECO:0000256" key="5">
    <source>
        <dbReference type="ARBA" id="ARBA00023136"/>
    </source>
</evidence>
<dbReference type="AlphaFoldDB" id="A0A3N7K007"/>
<evidence type="ECO:0000256" key="4">
    <source>
        <dbReference type="ARBA" id="ARBA00022989"/>
    </source>
</evidence>
<comment type="caution">
    <text evidence="7">The sequence shown here is derived from an EMBL/GenBank/DDBJ whole genome shotgun (WGS) entry which is preliminary data.</text>
</comment>
<evidence type="ECO:0000256" key="6">
    <source>
        <dbReference type="RuleBase" id="RU363076"/>
    </source>
</evidence>
<dbReference type="GO" id="GO:0005886">
    <property type="term" value="C:plasma membrane"/>
    <property type="evidence" value="ECO:0007669"/>
    <property type="project" value="UniProtKB-SubCell"/>
</dbReference>
<keyword evidence="8" id="KW-1185">Reference proteome</keyword>
<evidence type="ECO:0000256" key="2">
    <source>
        <dbReference type="ARBA" id="ARBA00007165"/>
    </source>
</evidence>
<proteinExistence type="inferred from homology"/>
<protein>
    <recommendedName>
        <fullName evidence="6">SURF1-like protein</fullName>
    </recommendedName>
</protein>
<dbReference type="Pfam" id="PF02104">
    <property type="entry name" value="SURF1"/>
    <property type="match status" value="1"/>
</dbReference>
<evidence type="ECO:0000313" key="7">
    <source>
        <dbReference type="EMBL" id="RQP24355.1"/>
    </source>
</evidence>
<gene>
    <name evidence="7" type="ORF">DZC73_13735</name>
</gene>
<feature type="transmembrane region" description="Helical" evidence="6">
    <location>
        <begin position="217"/>
        <end position="239"/>
    </location>
</feature>
<reference evidence="7 8" key="2">
    <citation type="submission" date="2018-12" db="EMBL/GenBank/DDBJ databases">
        <title>Rhizobacter gummiphilus sp. nov., a rubber-degrading bacterium isolated from the soil of a botanical garden in Japan.</title>
        <authorList>
            <person name="Shunsuke S.S."/>
        </authorList>
    </citation>
    <scope>NUCLEOTIDE SEQUENCE [LARGE SCALE GENOMIC DNA]</scope>
    <source>
        <strain evidence="7 8">S-16</strain>
    </source>
</reference>
<keyword evidence="3 6" id="KW-0812">Transmembrane</keyword>
<dbReference type="EMBL" id="QUSW01000003">
    <property type="protein sequence ID" value="RQP24355.1"/>
    <property type="molecule type" value="Genomic_DNA"/>
</dbReference>
<dbReference type="PROSITE" id="PS50895">
    <property type="entry name" value="SURF1"/>
    <property type="match status" value="1"/>
</dbReference>
<dbReference type="InterPro" id="IPR045214">
    <property type="entry name" value="Surf1/Surf4"/>
</dbReference>
<evidence type="ECO:0000256" key="3">
    <source>
        <dbReference type="ARBA" id="ARBA00022692"/>
    </source>
</evidence>
<dbReference type="InterPro" id="IPR002994">
    <property type="entry name" value="Surf1/Shy1"/>
</dbReference>
<dbReference type="CDD" id="cd06662">
    <property type="entry name" value="SURF1"/>
    <property type="match status" value="1"/>
</dbReference>
<reference evidence="7 8" key="1">
    <citation type="submission" date="2018-08" db="EMBL/GenBank/DDBJ databases">
        <authorList>
            <person name="Khan S.A."/>
            <person name="Jeon C.O."/>
            <person name="Chun B.H."/>
            <person name="Jeong S.E."/>
        </authorList>
    </citation>
    <scope>NUCLEOTIDE SEQUENCE [LARGE SCALE GENOMIC DNA]</scope>
    <source>
        <strain evidence="7 8">S-16</strain>
    </source>
</reference>
<keyword evidence="5 6" id="KW-0472">Membrane</keyword>
<dbReference type="Proteomes" id="UP000267464">
    <property type="component" value="Unassembled WGS sequence"/>
</dbReference>
<dbReference type="RefSeq" id="WP_124540883.1">
    <property type="nucleotide sequence ID" value="NZ_QUSW01000003.1"/>
</dbReference>